<reference evidence="4 5" key="1">
    <citation type="journal article" date="2018" name="Nat. Biotechnol.">
        <title>A standardized bacterial taxonomy based on genome phylogeny substantially revises the tree of life.</title>
        <authorList>
            <person name="Parks D.H."/>
            <person name="Chuvochina M."/>
            <person name="Waite D.W."/>
            <person name="Rinke C."/>
            <person name="Skarshewski A."/>
            <person name="Chaumeil P.A."/>
            <person name="Hugenholtz P."/>
        </authorList>
    </citation>
    <scope>NUCLEOTIDE SEQUENCE [LARGE SCALE GENOMIC DNA]</scope>
    <source>
        <strain evidence="4">UBA9375</strain>
    </source>
</reference>
<dbReference type="Pfam" id="PF00583">
    <property type="entry name" value="Acetyltransf_1"/>
    <property type="match status" value="2"/>
</dbReference>
<accession>A0A3D3R2X3</accession>
<organism evidence="4 5">
    <name type="scientific">Gimesia maris</name>
    <dbReference type="NCBI Taxonomy" id="122"/>
    <lineage>
        <taxon>Bacteria</taxon>
        <taxon>Pseudomonadati</taxon>
        <taxon>Planctomycetota</taxon>
        <taxon>Planctomycetia</taxon>
        <taxon>Planctomycetales</taxon>
        <taxon>Planctomycetaceae</taxon>
        <taxon>Gimesia</taxon>
    </lineage>
</organism>
<keyword evidence="1" id="KW-0808">Transferase</keyword>
<name>A0A3D3R2X3_9PLAN</name>
<dbReference type="AlphaFoldDB" id="A0A3D3R2X3"/>
<dbReference type="PROSITE" id="PS51186">
    <property type="entry name" value="GNAT"/>
    <property type="match status" value="2"/>
</dbReference>
<keyword evidence="2" id="KW-0012">Acyltransferase</keyword>
<evidence type="ECO:0000256" key="1">
    <source>
        <dbReference type="ARBA" id="ARBA00022679"/>
    </source>
</evidence>
<dbReference type="SUPFAM" id="SSF55729">
    <property type="entry name" value="Acyl-CoA N-acyltransferases (Nat)"/>
    <property type="match status" value="2"/>
</dbReference>
<comment type="caution">
    <text evidence="4">The sequence shown here is derived from an EMBL/GenBank/DDBJ whole genome shotgun (WGS) entry which is preliminary data.</text>
</comment>
<proteinExistence type="predicted"/>
<evidence type="ECO:0000259" key="3">
    <source>
        <dbReference type="PROSITE" id="PS51186"/>
    </source>
</evidence>
<feature type="domain" description="N-acetyltransferase" evidence="3">
    <location>
        <begin position="179"/>
        <end position="318"/>
    </location>
</feature>
<protein>
    <recommendedName>
        <fullName evidence="3">N-acetyltransferase domain-containing protein</fullName>
    </recommendedName>
</protein>
<dbReference type="InterPro" id="IPR050832">
    <property type="entry name" value="Bact_Acetyltransf"/>
</dbReference>
<evidence type="ECO:0000313" key="5">
    <source>
        <dbReference type="Proteomes" id="UP000263642"/>
    </source>
</evidence>
<dbReference type="InterPro" id="IPR000182">
    <property type="entry name" value="GNAT_dom"/>
</dbReference>
<evidence type="ECO:0000313" key="4">
    <source>
        <dbReference type="EMBL" id="HCO23163.1"/>
    </source>
</evidence>
<dbReference type="GO" id="GO:0016747">
    <property type="term" value="F:acyltransferase activity, transferring groups other than amino-acyl groups"/>
    <property type="evidence" value="ECO:0007669"/>
    <property type="project" value="InterPro"/>
</dbReference>
<dbReference type="EMBL" id="DQAY01000053">
    <property type="protein sequence ID" value="HCO23163.1"/>
    <property type="molecule type" value="Genomic_DNA"/>
</dbReference>
<gene>
    <name evidence="4" type="ORF">DIT97_08920</name>
</gene>
<dbReference type="Proteomes" id="UP000263642">
    <property type="component" value="Unassembled WGS sequence"/>
</dbReference>
<dbReference type="PANTHER" id="PTHR43877:SF1">
    <property type="entry name" value="ACETYLTRANSFERASE"/>
    <property type="match status" value="1"/>
</dbReference>
<evidence type="ECO:0000256" key="2">
    <source>
        <dbReference type="ARBA" id="ARBA00023315"/>
    </source>
</evidence>
<sequence>MTEFRAFHNTDPPQLLRLWHAAGLGRGAAECLSNDAFEVLIFSQPYFDPEGLIVAEENGERVGFILAGFGANEEGSALDYTKGVICAVIVHPDYRRRGIGRELVRRAVEYLKSKGATEITAGPSGQRSPYLVGLYGGTRPSGFLLSDPLAAPFFESLGFESIGSTRIYQRDLLGQKPPIKFHLVTIRRKMQLNISDDYQAPNWWWLTRLGRLETLHFELASKTGEPAVASATIIGLDLYIPKWEERVIGLTDVFVNEAERGKGYGQSLLLEIARRLQDELITKLELHVDETNTVAWNVAEAVGYYQVATGIVYQLISR</sequence>
<dbReference type="InterPro" id="IPR016181">
    <property type="entry name" value="Acyl_CoA_acyltransferase"/>
</dbReference>
<dbReference type="PANTHER" id="PTHR43877">
    <property type="entry name" value="AMINOALKYLPHOSPHONATE N-ACETYLTRANSFERASE-RELATED-RELATED"/>
    <property type="match status" value="1"/>
</dbReference>
<feature type="domain" description="N-acetyltransferase" evidence="3">
    <location>
        <begin position="2"/>
        <end position="178"/>
    </location>
</feature>
<dbReference type="Gene3D" id="3.40.630.30">
    <property type="match status" value="2"/>
</dbReference>
<dbReference type="CDD" id="cd04301">
    <property type="entry name" value="NAT_SF"/>
    <property type="match status" value="2"/>
</dbReference>